<organism evidence="1 2">
    <name type="scientific">Handroanthus impetiginosus</name>
    <dbReference type="NCBI Taxonomy" id="429701"/>
    <lineage>
        <taxon>Eukaryota</taxon>
        <taxon>Viridiplantae</taxon>
        <taxon>Streptophyta</taxon>
        <taxon>Embryophyta</taxon>
        <taxon>Tracheophyta</taxon>
        <taxon>Spermatophyta</taxon>
        <taxon>Magnoliopsida</taxon>
        <taxon>eudicotyledons</taxon>
        <taxon>Gunneridae</taxon>
        <taxon>Pentapetalae</taxon>
        <taxon>asterids</taxon>
        <taxon>lamiids</taxon>
        <taxon>Lamiales</taxon>
        <taxon>Bignoniaceae</taxon>
        <taxon>Crescentiina</taxon>
        <taxon>Tabebuia alliance</taxon>
        <taxon>Handroanthus</taxon>
    </lineage>
</organism>
<dbReference type="Proteomes" id="UP000231279">
    <property type="component" value="Unassembled WGS sequence"/>
</dbReference>
<evidence type="ECO:0000313" key="2">
    <source>
        <dbReference type="Proteomes" id="UP000231279"/>
    </source>
</evidence>
<dbReference type="OrthoDB" id="2822301at2759"/>
<dbReference type="AlphaFoldDB" id="A0A2G9GDA2"/>
<keyword evidence="2" id="KW-1185">Reference proteome</keyword>
<proteinExistence type="predicted"/>
<comment type="caution">
    <text evidence="1">The sequence shown here is derived from an EMBL/GenBank/DDBJ whole genome shotgun (WGS) entry which is preliminary data.</text>
</comment>
<evidence type="ECO:0000313" key="1">
    <source>
        <dbReference type="EMBL" id="PIN03175.1"/>
    </source>
</evidence>
<accession>A0A2G9GDA2</accession>
<protein>
    <submittedName>
        <fullName evidence="1">Uncharacterized protein</fullName>
    </submittedName>
</protein>
<dbReference type="EMBL" id="NKXS01005613">
    <property type="protein sequence ID" value="PIN03175.1"/>
    <property type="molecule type" value="Genomic_DNA"/>
</dbReference>
<sequence length="95" mass="11480">MGYDFDYEIDQIILDFEIRVLDFEIREPGGCSYFAWIDPPMCSRSRQIIPGLLWRINKIEDELKKVKCPMKDKKRREKWLWAALVLSWACMYLIM</sequence>
<reference evidence="2" key="1">
    <citation type="journal article" date="2018" name="Gigascience">
        <title>Genome assembly of the Pink Ipe (Handroanthus impetiginosus, Bignoniaceae), a highly valued, ecologically keystone Neotropical timber forest tree.</title>
        <authorList>
            <person name="Silva-Junior O.B."/>
            <person name="Grattapaglia D."/>
            <person name="Novaes E."/>
            <person name="Collevatti R.G."/>
        </authorList>
    </citation>
    <scope>NUCLEOTIDE SEQUENCE [LARGE SCALE GENOMIC DNA]</scope>
    <source>
        <strain evidence="2">cv. UFG-1</strain>
    </source>
</reference>
<name>A0A2G9GDA2_9LAMI</name>
<gene>
    <name evidence="1" type="ORF">CDL12_24306</name>
</gene>